<evidence type="ECO:0000256" key="1">
    <source>
        <dbReference type="ARBA" id="ARBA00004123"/>
    </source>
</evidence>
<dbReference type="Proteomes" id="UP001603857">
    <property type="component" value="Unassembled WGS sequence"/>
</dbReference>
<evidence type="ECO:0000256" key="6">
    <source>
        <dbReference type="ARBA" id="ARBA00023242"/>
    </source>
</evidence>
<comment type="similarity">
    <text evidence="7">Belongs to the AP2/ERF transcription factor family. ERF subfamily.</text>
</comment>
<accession>A0ABD1MMC6</accession>
<dbReference type="PANTHER" id="PTHR31985:SF306">
    <property type="entry name" value="AP2 DOMAIN CLASS TRANSCRIPTION FACTOR"/>
    <property type="match status" value="1"/>
</dbReference>
<keyword evidence="10" id="KW-1185">Reference proteome</keyword>
<keyword evidence="3" id="KW-0238">DNA-binding</keyword>
<reference evidence="9 10" key="1">
    <citation type="submission" date="2024-08" db="EMBL/GenBank/DDBJ databases">
        <title>Insights into the chromosomal genome structure of Flemingia macrophylla.</title>
        <authorList>
            <person name="Ding Y."/>
            <person name="Zhao Y."/>
            <person name="Bi W."/>
            <person name="Wu M."/>
            <person name="Zhao G."/>
            <person name="Gong Y."/>
            <person name="Li W."/>
            <person name="Zhang P."/>
        </authorList>
    </citation>
    <scope>NUCLEOTIDE SEQUENCE [LARGE SCALE GENOMIC DNA]</scope>
    <source>
        <strain evidence="9">DYQJB</strain>
        <tissue evidence="9">Leaf</tissue>
    </source>
</reference>
<keyword evidence="6" id="KW-0539">Nucleus</keyword>
<dbReference type="PANTHER" id="PTHR31985">
    <property type="entry name" value="ETHYLENE-RESPONSIVE TRANSCRIPTION FACTOR ERF042-RELATED"/>
    <property type="match status" value="1"/>
</dbReference>
<dbReference type="EMBL" id="JBGMDY010000004">
    <property type="protein sequence ID" value="KAL2336215.1"/>
    <property type="molecule type" value="Genomic_DNA"/>
</dbReference>
<dbReference type="GO" id="GO:0003677">
    <property type="term" value="F:DNA binding"/>
    <property type="evidence" value="ECO:0007669"/>
    <property type="project" value="UniProtKB-KW"/>
</dbReference>
<comment type="caution">
    <text evidence="9">The sequence shown here is derived from an EMBL/GenBank/DDBJ whole genome shotgun (WGS) entry which is preliminary data.</text>
</comment>
<evidence type="ECO:0000259" key="8">
    <source>
        <dbReference type="PROSITE" id="PS51032"/>
    </source>
</evidence>
<dbReference type="Gene3D" id="3.30.730.10">
    <property type="entry name" value="AP2/ERF domain"/>
    <property type="match status" value="1"/>
</dbReference>
<proteinExistence type="inferred from homology"/>
<evidence type="ECO:0000256" key="5">
    <source>
        <dbReference type="ARBA" id="ARBA00023163"/>
    </source>
</evidence>
<dbReference type="InterPro" id="IPR001471">
    <property type="entry name" value="AP2/ERF_dom"/>
</dbReference>
<feature type="domain" description="AP2/ERF" evidence="8">
    <location>
        <begin position="1"/>
        <end position="23"/>
    </location>
</feature>
<gene>
    <name evidence="9" type="ORF">Fmac_010661</name>
</gene>
<protein>
    <recommendedName>
        <fullName evidence="8">AP2/ERF domain-containing protein</fullName>
    </recommendedName>
</protein>
<evidence type="ECO:0000256" key="7">
    <source>
        <dbReference type="ARBA" id="ARBA00024343"/>
    </source>
</evidence>
<evidence type="ECO:0000256" key="4">
    <source>
        <dbReference type="ARBA" id="ARBA00023159"/>
    </source>
</evidence>
<evidence type="ECO:0000313" key="10">
    <source>
        <dbReference type="Proteomes" id="UP001603857"/>
    </source>
</evidence>
<evidence type="ECO:0000313" key="9">
    <source>
        <dbReference type="EMBL" id="KAL2336215.1"/>
    </source>
</evidence>
<dbReference type="AlphaFoldDB" id="A0ABD1MMC6"/>
<dbReference type="InterPro" id="IPR036955">
    <property type="entry name" value="AP2/ERF_dom_sf"/>
</dbReference>
<dbReference type="InterPro" id="IPR051032">
    <property type="entry name" value="AP2/ERF_TF_ERF_subfamily"/>
</dbReference>
<evidence type="ECO:0000256" key="3">
    <source>
        <dbReference type="ARBA" id="ARBA00023125"/>
    </source>
</evidence>
<keyword evidence="2" id="KW-0805">Transcription regulation</keyword>
<name>A0ABD1MMC6_9FABA</name>
<keyword evidence="5" id="KW-0804">Transcription</keyword>
<dbReference type="PROSITE" id="PS51032">
    <property type="entry name" value="AP2_ERF"/>
    <property type="match status" value="1"/>
</dbReference>
<comment type="subcellular location">
    <subcellularLocation>
        <location evidence="1">Nucleus</location>
    </subcellularLocation>
</comment>
<organism evidence="9 10">
    <name type="scientific">Flemingia macrophylla</name>
    <dbReference type="NCBI Taxonomy" id="520843"/>
    <lineage>
        <taxon>Eukaryota</taxon>
        <taxon>Viridiplantae</taxon>
        <taxon>Streptophyta</taxon>
        <taxon>Embryophyta</taxon>
        <taxon>Tracheophyta</taxon>
        <taxon>Spermatophyta</taxon>
        <taxon>Magnoliopsida</taxon>
        <taxon>eudicotyledons</taxon>
        <taxon>Gunneridae</taxon>
        <taxon>Pentapetalae</taxon>
        <taxon>rosids</taxon>
        <taxon>fabids</taxon>
        <taxon>Fabales</taxon>
        <taxon>Fabaceae</taxon>
        <taxon>Papilionoideae</taxon>
        <taxon>50 kb inversion clade</taxon>
        <taxon>NPAAA clade</taxon>
        <taxon>indigoferoid/millettioid clade</taxon>
        <taxon>Phaseoleae</taxon>
        <taxon>Flemingia</taxon>
    </lineage>
</organism>
<dbReference type="GO" id="GO:0005634">
    <property type="term" value="C:nucleus"/>
    <property type="evidence" value="ECO:0007669"/>
    <property type="project" value="UniProtKB-SubCell"/>
</dbReference>
<sequence>MAAKAYDVAAYCLKGRKAQLNFPDEVHRLPPLPSACSARDIQAAAAKAAHMMMASAAVVAEPGPQTDDDDDFWREIELPELLHGGGSSKWWTSDLPPWPEPDLPAAPTPFTTAACL</sequence>
<keyword evidence="4" id="KW-0010">Activator</keyword>
<evidence type="ECO:0000256" key="2">
    <source>
        <dbReference type="ARBA" id="ARBA00023015"/>
    </source>
</evidence>